<evidence type="ECO:0000256" key="1">
    <source>
        <dbReference type="ARBA" id="ARBA00022448"/>
    </source>
</evidence>
<sequence>MAKVTVDASTCVGCGLCEQNCPDVFEVKDDGIAYVKANECSSCDLKEVASQCPVEAIKVE</sequence>
<protein>
    <recommendedName>
        <fullName evidence="6">Ferredoxin</fullName>
    </recommendedName>
</protein>
<keyword evidence="4 6" id="KW-0408">Iron</keyword>
<evidence type="ECO:0000313" key="9">
    <source>
        <dbReference type="Proteomes" id="UP000229641"/>
    </source>
</evidence>
<name>A0A2H0LZF2_9BACT</name>
<dbReference type="PRINTS" id="PR00352">
    <property type="entry name" value="3FE4SFRDOXIN"/>
</dbReference>
<dbReference type="PANTHER" id="PTHR36923:SF3">
    <property type="entry name" value="FERREDOXIN"/>
    <property type="match status" value="1"/>
</dbReference>
<keyword evidence="3 6" id="KW-0249">Electron transport</keyword>
<dbReference type="InterPro" id="IPR001080">
    <property type="entry name" value="3Fe4S_ferredoxin"/>
</dbReference>
<dbReference type="Pfam" id="PF13370">
    <property type="entry name" value="Fer4_13"/>
    <property type="match status" value="1"/>
</dbReference>
<accession>A0A2H0LZF2</accession>
<reference evidence="8 9" key="1">
    <citation type="submission" date="2017-09" db="EMBL/GenBank/DDBJ databases">
        <title>Depth-based differentiation of microbial function through sediment-hosted aquifers and enrichment of novel symbionts in the deep terrestrial subsurface.</title>
        <authorList>
            <person name="Probst A.J."/>
            <person name="Ladd B."/>
            <person name="Jarett J.K."/>
            <person name="Geller-Mcgrath D.E."/>
            <person name="Sieber C.M."/>
            <person name="Emerson J.B."/>
            <person name="Anantharaman K."/>
            <person name="Thomas B.C."/>
            <person name="Malmstrom R."/>
            <person name="Stieglmeier M."/>
            <person name="Klingl A."/>
            <person name="Woyke T."/>
            <person name="Ryan C.M."/>
            <person name="Banfield J.F."/>
        </authorList>
    </citation>
    <scope>NUCLEOTIDE SEQUENCE [LARGE SCALE GENOMIC DNA]</scope>
    <source>
        <strain evidence="8">CG11_big_fil_rev_8_21_14_0_20_42_13</strain>
    </source>
</reference>
<evidence type="ECO:0000256" key="4">
    <source>
        <dbReference type="ARBA" id="ARBA00023004"/>
    </source>
</evidence>
<dbReference type="EMBL" id="PCWA01000015">
    <property type="protein sequence ID" value="PIQ89803.1"/>
    <property type="molecule type" value="Genomic_DNA"/>
</dbReference>
<proteinExistence type="predicted"/>
<keyword evidence="2 6" id="KW-0479">Metal-binding</keyword>
<evidence type="ECO:0000256" key="2">
    <source>
        <dbReference type="ARBA" id="ARBA00022723"/>
    </source>
</evidence>
<dbReference type="GO" id="GO:0005506">
    <property type="term" value="F:iron ion binding"/>
    <property type="evidence" value="ECO:0007669"/>
    <property type="project" value="UniProtKB-UniRule"/>
</dbReference>
<dbReference type="Proteomes" id="UP000229641">
    <property type="component" value="Unassembled WGS sequence"/>
</dbReference>
<evidence type="ECO:0000259" key="7">
    <source>
        <dbReference type="PROSITE" id="PS51379"/>
    </source>
</evidence>
<evidence type="ECO:0000256" key="3">
    <source>
        <dbReference type="ARBA" id="ARBA00022982"/>
    </source>
</evidence>
<dbReference type="InterPro" id="IPR017896">
    <property type="entry name" value="4Fe4S_Fe-S-bd"/>
</dbReference>
<dbReference type="GO" id="GO:0009055">
    <property type="term" value="F:electron transfer activity"/>
    <property type="evidence" value="ECO:0007669"/>
    <property type="project" value="UniProtKB-UniRule"/>
</dbReference>
<dbReference type="AlphaFoldDB" id="A0A2H0LZF2"/>
<dbReference type="Gene3D" id="3.30.70.20">
    <property type="match status" value="1"/>
</dbReference>
<keyword evidence="5 6" id="KW-0411">Iron-sulfur</keyword>
<dbReference type="PANTHER" id="PTHR36923">
    <property type="entry name" value="FERREDOXIN"/>
    <property type="match status" value="1"/>
</dbReference>
<evidence type="ECO:0000256" key="5">
    <source>
        <dbReference type="ARBA" id="ARBA00023014"/>
    </source>
</evidence>
<feature type="domain" description="4Fe-4S ferredoxin-type" evidence="7">
    <location>
        <begin position="2"/>
        <end position="30"/>
    </location>
</feature>
<dbReference type="SUPFAM" id="SSF54862">
    <property type="entry name" value="4Fe-4S ferredoxins"/>
    <property type="match status" value="1"/>
</dbReference>
<dbReference type="InterPro" id="IPR017900">
    <property type="entry name" value="4Fe4S_Fe_S_CS"/>
</dbReference>
<keyword evidence="1 6" id="KW-0813">Transport</keyword>
<evidence type="ECO:0000313" key="8">
    <source>
        <dbReference type="EMBL" id="PIQ89803.1"/>
    </source>
</evidence>
<dbReference type="PROSITE" id="PS51379">
    <property type="entry name" value="4FE4S_FER_2"/>
    <property type="match status" value="1"/>
</dbReference>
<comment type="function">
    <text evidence="6">Ferredoxins are iron-sulfur proteins that transfer electrons in a wide variety of metabolic reactions.</text>
</comment>
<comment type="caution">
    <text evidence="8">The sequence shown here is derived from an EMBL/GenBank/DDBJ whole genome shotgun (WGS) entry which is preliminary data.</text>
</comment>
<organism evidence="8 9">
    <name type="scientific">Candidatus Ghiorseimicrobium undicola</name>
    <dbReference type="NCBI Taxonomy" id="1974746"/>
    <lineage>
        <taxon>Bacteria</taxon>
        <taxon>Pseudomonadati</taxon>
        <taxon>Candidatus Omnitrophota</taxon>
        <taxon>Candidatus Ghiorseimicrobium</taxon>
    </lineage>
</organism>
<evidence type="ECO:0000256" key="6">
    <source>
        <dbReference type="RuleBase" id="RU368020"/>
    </source>
</evidence>
<dbReference type="InterPro" id="IPR051269">
    <property type="entry name" value="Fe-S_cluster_ET"/>
</dbReference>
<gene>
    <name evidence="8" type="ORF">COV72_01175</name>
</gene>
<dbReference type="GO" id="GO:0051536">
    <property type="term" value="F:iron-sulfur cluster binding"/>
    <property type="evidence" value="ECO:0007669"/>
    <property type="project" value="UniProtKB-KW"/>
</dbReference>
<dbReference type="PROSITE" id="PS00198">
    <property type="entry name" value="4FE4S_FER_1"/>
    <property type="match status" value="1"/>
</dbReference>